<feature type="region of interest" description="Disordered" evidence="11">
    <location>
        <begin position="347"/>
        <end position="408"/>
    </location>
</feature>
<feature type="compositionally biased region" description="Low complexity" evidence="11">
    <location>
        <begin position="737"/>
        <end position="751"/>
    </location>
</feature>
<dbReference type="GO" id="GO:0016787">
    <property type="term" value="F:hydrolase activity"/>
    <property type="evidence" value="ECO:0007669"/>
    <property type="project" value="UniProtKB-UniRule"/>
</dbReference>
<keyword evidence="5 10" id="KW-0067">ATP-binding</keyword>
<sequence>MNLEPILQHLNPQQKEAVTSDPNEPLLIIAGCGSGKTTVLISRIAYLISQGIQPKEILAITFTKKASEEMKERVTRLFEKFNEVNTQSLNNSKVGDGCKDLITCTFHSLGLSILREQKRSLSTIGLKPGFLIYGEKEQHQLLLECVEDFNKTYCLNLPSDNGSSSKSLLDPNSPPQGRRGIISSTTKDLKHLIKYIRKQKAKGVSPTDIDLINKTLNSSIFKEEDSQRLMELYEDRSKKIIYSLFASKMLHSNAIDYCDMILKSIKLLELNKNLLLNYRRRWKYLLVDEYQDIDRSQFTLIRLLCEHSGKVTIVGDDDQCIYSFRGADSSNFQSFISLFDNKEKENDFNNLTSNSNSNNNNDNDNNNNNNNNSNSKFTSNDNNTKNNTNKTSSNQSNNKNINNNSDQQQNQNLEDFDAFDVFDVFDDFDDITNINKDNFTQENNNSNTFNNNLTKNNNLNTNNNVNQKKFKLNQVKLIQNYRSTKRIVSNLNRVIRENTKRISKTLITENEVGNKILIRKFQNEKREAKFVVSEIRKILKSGKFQPYEIAVLFRSKHMLYSLNKEFKKYKGTIPIAKKSTKKALAYSSRNEVVDFCSILTIITQRNFSKSFDSLLQNEKNVGAKFIRELNRFAKQSKLDNFTAANLICRQSQLKICQDSFFKTKKRVTILSKLLDPFNKINHLISEKMISGNFQNDKNELLNSIINIVINFLTKRYESSKDYDKIIEKSSNSDIEPNSGSGSGSDSNSNSDTEMETDSENNKKDSGSEFDINERKKKFEDKENNNIETDNDYSPEKNNNKNKFKKVGMPNLMKLNTRQSIAFLRNRFLNTTIIYPKLTEIKHKNNFHAFVIEKMKEFIDSFILDIKEGNSDPRKKTGNVTLTTVHQSKGLEWGVVFVVRLNNGDFPILKLKKLTMKEKNDQQFLDNLLEEERRLFYVAISRAKKKLYLSYLDIKSKGPSLFFGQLNPMTINEINVEEEQEQLLKVKNKKKNIKKKKRGKKGKESPKKFQRVRYHKNNKISNKKRKSNISKSLYRSNTLQPIKQYPLSSIKRTSSLDHNTQIRKTYNRFTKSSQLLQNSSNSGFGGFVSAKSKVPPKKNQNNSLNAFKSAKKIIGNNFQFNNTNSKSLRNNNKNNCRYQKKKNNDLTLDHFFNVRKN</sequence>
<evidence type="ECO:0000256" key="9">
    <source>
        <dbReference type="ARBA" id="ARBA00048988"/>
    </source>
</evidence>
<dbReference type="AlphaFoldDB" id="A0AAV7YGB0"/>
<feature type="compositionally biased region" description="Low complexity" evidence="11">
    <location>
        <begin position="348"/>
        <end position="408"/>
    </location>
</feature>
<keyword evidence="2 10" id="KW-0547">Nucleotide-binding</keyword>
<comment type="similarity">
    <text evidence="1">Belongs to the helicase family. UvrD subfamily.</text>
</comment>
<dbReference type="InterPro" id="IPR013986">
    <property type="entry name" value="DExx_box_DNA_helicase_dom_sf"/>
</dbReference>
<evidence type="ECO:0000256" key="8">
    <source>
        <dbReference type="ARBA" id="ARBA00034808"/>
    </source>
</evidence>
<accession>A0AAV7YGB0</accession>
<feature type="region of interest" description="Disordered" evidence="11">
    <location>
        <begin position="727"/>
        <end position="804"/>
    </location>
</feature>
<feature type="compositionally biased region" description="Basic residues" evidence="11">
    <location>
        <begin position="1007"/>
        <end position="1027"/>
    </location>
</feature>
<comment type="catalytic activity">
    <reaction evidence="9">
        <text>ATP + H2O = ADP + phosphate + H(+)</text>
        <dbReference type="Rhea" id="RHEA:13065"/>
        <dbReference type="ChEBI" id="CHEBI:15377"/>
        <dbReference type="ChEBI" id="CHEBI:15378"/>
        <dbReference type="ChEBI" id="CHEBI:30616"/>
        <dbReference type="ChEBI" id="CHEBI:43474"/>
        <dbReference type="ChEBI" id="CHEBI:456216"/>
        <dbReference type="EC" id="5.6.2.4"/>
    </reaction>
</comment>
<feature type="region of interest" description="Disordered" evidence="11">
    <location>
        <begin position="161"/>
        <end position="182"/>
    </location>
</feature>
<dbReference type="CDD" id="cd17932">
    <property type="entry name" value="DEXQc_UvrD"/>
    <property type="match status" value="1"/>
</dbReference>
<evidence type="ECO:0000256" key="7">
    <source>
        <dbReference type="ARBA" id="ARBA00034617"/>
    </source>
</evidence>
<dbReference type="Pfam" id="PF00580">
    <property type="entry name" value="UvrD-helicase"/>
    <property type="match status" value="1"/>
</dbReference>
<dbReference type="Gene3D" id="1.10.10.160">
    <property type="match status" value="1"/>
</dbReference>
<keyword evidence="6" id="KW-0413">Isomerase</keyword>
<dbReference type="GO" id="GO:0043138">
    <property type="term" value="F:3'-5' DNA helicase activity"/>
    <property type="evidence" value="ECO:0007669"/>
    <property type="project" value="UniProtKB-EC"/>
</dbReference>
<evidence type="ECO:0000256" key="11">
    <source>
        <dbReference type="SAM" id="MobiDB-lite"/>
    </source>
</evidence>
<dbReference type="SUPFAM" id="SSF52540">
    <property type="entry name" value="P-loop containing nucleoside triphosphate hydrolases"/>
    <property type="match status" value="1"/>
</dbReference>
<evidence type="ECO:0000256" key="2">
    <source>
        <dbReference type="ARBA" id="ARBA00022741"/>
    </source>
</evidence>
<comment type="catalytic activity">
    <reaction evidence="7">
        <text>Couples ATP hydrolysis with the unwinding of duplex DNA by translocating in the 3'-5' direction.</text>
        <dbReference type="EC" id="5.6.2.4"/>
    </reaction>
</comment>
<comment type="caution">
    <text evidence="14">The sequence shown here is derived from an EMBL/GenBank/DDBJ whole genome shotgun (WGS) entry which is preliminary data.</text>
</comment>
<keyword evidence="3 10" id="KW-0378">Hydrolase</keyword>
<dbReference type="InterPro" id="IPR014017">
    <property type="entry name" value="DNA_helicase_UvrD-like_C"/>
</dbReference>
<feature type="region of interest" description="Disordered" evidence="11">
    <location>
        <begin position="1117"/>
        <end position="1141"/>
    </location>
</feature>
<dbReference type="PANTHER" id="PTHR11070">
    <property type="entry name" value="UVRD / RECB / PCRA DNA HELICASE FAMILY MEMBER"/>
    <property type="match status" value="1"/>
</dbReference>
<feature type="compositionally biased region" description="Low complexity" evidence="11">
    <location>
        <begin position="1120"/>
        <end position="1136"/>
    </location>
</feature>
<dbReference type="PROSITE" id="PS51198">
    <property type="entry name" value="UVRD_HELICASE_ATP_BIND"/>
    <property type="match status" value="1"/>
</dbReference>
<name>A0AAV7YGB0_9EUKA</name>
<dbReference type="Pfam" id="PF13361">
    <property type="entry name" value="UvrD_C"/>
    <property type="match status" value="1"/>
</dbReference>
<evidence type="ECO:0000256" key="3">
    <source>
        <dbReference type="ARBA" id="ARBA00022801"/>
    </source>
</evidence>
<dbReference type="GO" id="GO:0005524">
    <property type="term" value="F:ATP binding"/>
    <property type="evidence" value="ECO:0007669"/>
    <property type="project" value="UniProtKB-UniRule"/>
</dbReference>
<dbReference type="EC" id="5.6.2.4" evidence="8"/>
<evidence type="ECO:0000259" key="12">
    <source>
        <dbReference type="PROSITE" id="PS51198"/>
    </source>
</evidence>
<dbReference type="InterPro" id="IPR014016">
    <property type="entry name" value="UvrD-like_ATP-bd"/>
</dbReference>
<feature type="compositionally biased region" description="Basic residues" evidence="11">
    <location>
        <begin position="988"/>
        <end position="1000"/>
    </location>
</feature>
<feature type="domain" description="UvrD-like helicase C-terminal" evidence="13">
    <location>
        <begin position="485"/>
        <end position="889"/>
    </location>
</feature>
<evidence type="ECO:0000256" key="4">
    <source>
        <dbReference type="ARBA" id="ARBA00022806"/>
    </source>
</evidence>
<feature type="binding site" evidence="10">
    <location>
        <begin position="30"/>
        <end position="37"/>
    </location>
    <ligand>
        <name>ATP</name>
        <dbReference type="ChEBI" id="CHEBI:30616"/>
    </ligand>
</feature>
<dbReference type="Proteomes" id="UP001146793">
    <property type="component" value="Unassembled WGS sequence"/>
</dbReference>
<dbReference type="Gene3D" id="3.40.50.300">
    <property type="entry name" value="P-loop containing nucleotide triphosphate hydrolases"/>
    <property type="match status" value="3"/>
</dbReference>
<evidence type="ECO:0000256" key="1">
    <source>
        <dbReference type="ARBA" id="ARBA00009922"/>
    </source>
</evidence>
<keyword evidence="4 10" id="KW-0347">Helicase</keyword>
<protein>
    <recommendedName>
        <fullName evidence="8">DNA 3'-5' helicase</fullName>
        <ecNumber evidence="8">5.6.2.4</ecNumber>
    </recommendedName>
</protein>
<reference evidence="14" key="1">
    <citation type="submission" date="2022-08" db="EMBL/GenBank/DDBJ databases">
        <title>Novel sulphate-reducing endosymbionts in the free-living metamonad Anaeramoeba.</title>
        <authorList>
            <person name="Jerlstrom-Hultqvist J."/>
            <person name="Cepicka I."/>
            <person name="Gallot-Lavallee L."/>
            <person name="Salas-Leiva D."/>
            <person name="Curtis B.A."/>
            <person name="Zahonova K."/>
            <person name="Pipaliya S."/>
            <person name="Dacks J."/>
            <person name="Roger A.J."/>
        </authorList>
    </citation>
    <scope>NUCLEOTIDE SEQUENCE</scope>
    <source>
        <strain evidence="14">Busselton2</strain>
    </source>
</reference>
<evidence type="ECO:0000313" key="14">
    <source>
        <dbReference type="EMBL" id="KAJ3428828.1"/>
    </source>
</evidence>
<evidence type="ECO:0000256" key="10">
    <source>
        <dbReference type="PROSITE-ProRule" id="PRU00560"/>
    </source>
</evidence>
<dbReference type="InterPro" id="IPR027417">
    <property type="entry name" value="P-loop_NTPase"/>
</dbReference>
<dbReference type="InterPro" id="IPR000212">
    <property type="entry name" value="DNA_helicase_UvrD/REP"/>
</dbReference>
<feature type="domain" description="UvrD-like helicase ATP-binding" evidence="12">
    <location>
        <begin position="9"/>
        <end position="358"/>
    </location>
</feature>
<gene>
    <name evidence="14" type="ORF">M0812_24162</name>
</gene>
<evidence type="ECO:0000313" key="15">
    <source>
        <dbReference type="Proteomes" id="UP001146793"/>
    </source>
</evidence>
<evidence type="ECO:0000256" key="5">
    <source>
        <dbReference type="ARBA" id="ARBA00022840"/>
    </source>
</evidence>
<evidence type="ECO:0000256" key="6">
    <source>
        <dbReference type="ARBA" id="ARBA00023235"/>
    </source>
</evidence>
<feature type="region of interest" description="Disordered" evidence="11">
    <location>
        <begin position="988"/>
        <end position="1034"/>
    </location>
</feature>
<feature type="compositionally biased region" description="Basic and acidic residues" evidence="11">
    <location>
        <begin position="759"/>
        <end position="784"/>
    </location>
</feature>
<dbReference type="GO" id="GO:0003677">
    <property type="term" value="F:DNA binding"/>
    <property type="evidence" value="ECO:0007669"/>
    <property type="project" value="InterPro"/>
</dbReference>
<proteinExistence type="inferred from homology"/>
<dbReference type="EMBL" id="JANTQA010000057">
    <property type="protein sequence ID" value="KAJ3428828.1"/>
    <property type="molecule type" value="Genomic_DNA"/>
</dbReference>
<organism evidence="14 15">
    <name type="scientific">Anaeramoeba flamelloides</name>
    <dbReference type="NCBI Taxonomy" id="1746091"/>
    <lineage>
        <taxon>Eukaryota</taxon>
        <taxon>Metamonada</taxon>
        <taxon>Anaeramoebidae</taxon>
        <taxon>Anaeramoeba</taxon>
    </lineage>
</organism>
<evidence type="ECO:0000259" key="13">
    <source>
        <dbReference type="PROSITE" id="PS51217"/>
    </source>
</evidence>
<dbReference type="PROSITE" id="PS51217">
    <property type="entry name" value="UVRD_HELICASE_CTER"/>
    <property type="match status" value="1"/>
</dbReference>